<proteinExistence type="predicted"/>
<name>A0A8S5U486_9CAUD</name>
<protein>
    <submittedName>
        <fullName evidence="1">Uncharacterized protein</fullName>
    </submittedName>
</protein>
<evidence type="ECO:0000313" key="1">
    <source>
        <dbReference type="EMBL" id="DAF89258.1"/>
    </source>
</evidence>
<organism evidence="1">
    <name type="scientific">Siphoviridae sp. ct6GI21</name>
    <dbReference type="NCBI Taxonomy" id="2825340"/>
    <lineage>
        <taxon>Viruses</taxon>
        <taxon>Duplodnaviria</taxon>
        <taxon>Heunggongvirae</taxon>
        <taxon>Uroviricota</taxon>
        <taxon>Caudoviricetes</taxon>
    </lineage>
</organism>
<reference evidence="1" key="1">
    <citation type="journal article" date="2021" name="Proc. Natl. Acad. Sci. U.S.A.">
        <title>A Catalog of Tens of Thousands of Viruses from Human Metagenomes Reveals Hidden Associations with Chronic Diseases.</title>
        <authorList>
            <person name="Tisza M.J."/>
            <person name="Buck C.B."/>
        </authorList>
    </citation>
    <scope>NUCLEOTIDE SEQUENCE</scope>
    <source>
        <strain evidence="1">Ct6GI21</strain>
    </source>
</reference>
<sequence>MEERWKIVYDYKQEFSTFVNILGTQYKVQLLSEEKDEKFDDSDGYIDPTIHLIRIGLFITDKASCKDLAEYSKKVMRHEIIHAYLYESGLAECSSSVDEWAVNEEMVDWIARQFPKMKKTMEALNCL</sequence>
<dbReference type="EMBL" id="BK016005">
    <property type="protein sequence ID" value="DAF89258.1"/>
    <property type="molecule type" value="Genomic_DNA"/>
</dbReference>
<accession>A0A8S5U486</accession>